<dbReference type="RefSeq" id="WP_091585225.1">
    <property type="nucleotide sequence ID" value="NZ_FNDU01000006.1"/>
</dbReference>
<accession>A0A1G8JK14</accession>
<dbReference type="InterPro" id="IPR050768">
    <property type="entry name" value="UPF0353/GerABKA_families"/>
</dbReference>
<evidence type="ECO:0000256" key="1">
    <source>
        <dbReference type="ARBA" id="ARBA00004141"/>
    </source>
</evidence>
<evidence type="ECO:0000313" key="8">
    <source>
        <dbReference type="Proteomes" id="UP000199017"/>
    </source>
</evidence>
<dbReference type="GO" id="GO:0009847">
    <property type="term" value="P:spore germination"/>
    <property type="evidence" value="ECO:0007669"/>
    <property type="project" value="UniProtKB-UniRule"/>
</dbReference>
<dbReference type="OrthoDB" id="1726708at2"/>
<feature type="compositionally biased region" description="Polar residues" evidence="5">
    <location>
        <begin position="13"/>
        <end position="22"/>
    </location>
</feature>
<proteinExistence type="inferred from homology"/>
<dbReference type="InterPro" id="IPR004995">
    <property type="entry name" value="Spore_Ger"/>
</dbReference>
<dbReference type="GO" id="GO:0005886">
    <property type="term" value="C:plasma membrane"/>
    <property type="evidence" value="ECO:0007669"/>
    <property type="project" value="UniProtKB-SubCell"/>
</dbReference>
<evidence type="ECO:0000313" key="7">
    <source>
        <dbReference type="EMBL" id="SDI31535.1"/>
    </source>
</evidence>
<dbReference type="Proteomes" id="UP000199017">
    <property type="component" value="Unassembled WGS sequence"/>
</dbReference>
<feature type="region of interest" description="Disordered" evidence="5">
    <location>
        <begin position="1"/>
        <end position="35"/>
    </location>
</feature>
<organism evidence="7 8">
    <name type="scientific">Alteribacillus bidgolensis</name>
    <dbReference type="NCBI Taxonomy" id="930129"/>
    <lineage>
        <taxon>Bacteria</taxon>
        <taxon>Bacillati</taxon>
        <taxon>Bacillota</taxon>
        <taxon>Bacilli</taxon>
        <taxon>Bacillales</taxon>
        <taxon>Bacillaceae</taxon>
        <taxon>Alteribacillus</taxon>
    </lineage>
</organism>
<evidence type="ECO:0000256" key="2">
    <source>
        <dbReference type="ARBA" id="ARBA00005278"/>
    </source>
</evidence>
<keyword evidence="6" id="KW-0812">Transmembrane</keyword>
<keyword evidence="6" id="KW-1133">Transmembrane helix</keyword>
<dbReference type="AlphaFoldDB" id="A0A1G8JK14"/>
<evidence type="ECO:0000256" key="4">
    <source>
        <dbReference type="PIRNR" id="PIRNR005690"/>
    </source>
</evidence>
<comment type="subcellular location">
    <subcellularLocation>
        <location evidence="4">Cell membrane</location>
    </subcellularLocation>
    <subcellularLocation>
        <location evidence="1">Membrane</location>
        <topology evidence="1">Multi-pass membrane protein</topology>
    </subcellularLocation>
</comment>
<dbReference type="EMBL" id="FNDU01000006">
    <property type="protein sequence ID" value="SDI31535.1"/>
    <property type="molecule type" value="Genomic_DNA"/>
</dbReference>
<keyword evidence="3 4" id="KW-0472">Membrane</keyword>
<dbReference type="STRING" id="930129.SAMN05216352_106227"/>
<dbReference type="Pfam" id="PF03323">
    <property type="entry name" value="GerA"/>
    <property type="match status" value="1"/>
</dbReference>
<feature type="transmembrane region" description="Helical" evidence="6">
    <location>
        <begin position="444"/>
        <end position="469"/>
    </location>
</feature>
<dbReference type="PANTHER" id="PTHR22550:SF5">
    <property type="entry name" value="LEUCINE ZIPPER PROTEIN 4"/>
    <property type="match status" value="1"/>
</dbReference>
<dbReference type="PANTHER" id="PTHR22550">
    <property type="entry name" value="SPORE GERMINATION PROTEIN"/>
    <property type="match status" value="1"/>
</dbReference>
<name>A0A1G8JK14_9BACI</name>
<evidence type="ECO:0000256" key="6">
    <source>
        <dbReference type="SAM" id="Phobius"/>
    </source>
</evidence>
<dbReference type="PIRSF" id="PIRSF005690">
    <property type="entry name" value="GerBA"/>
    <property type="match status" value="1"/>
</dbReference>
<gene>
    <name evidence="7" type="ORF">SAMN05216352_106227</name>
</gene>
<evidence type="ECO:0000256" key="3">
    <source>
        <dbReference type="ARBA" id="ARBA00023136"/>
    </source>
</evidence>
<protein>
    <submittedName>
        <fullName evidence="7">Spore germination protein KA/spore germination protein</fullName>
    </submittedName>
</protein>
<evidence type="ECO:0000256" key="5">
    <source>
        <dbReference type="SAM" id="MobiDB-lite"/>
    </source>
</evidence>
<sequence length="519" mass="58747">MRRRGNIKKIDQKTTLQNNTSQNEKDSPPVPISSNLSDNIQQVKEIFSCSDDFVLLTWQYGPDMEHTAFSIYYDTLIQRKELNYMKESLQDLVTHEVGKGTMIAPEEVMSFFEQNGVSAQSHRLVEDFQQVIEKISSGHLIIFFNQWNKALSYKSSNIEGRQVTEPVVEPTVRGPRESTVENIDKNIGMLRNRLQSPHFKIETFSLNGETNTKIAYGYLDGTVNPDMLAEFKRRIRKWREGEILETSYVEELIEDSTYSPFPQYRYTERPDTAVAAMLDGKIVVLVNGSGAIMICPGLLVEFMQSSEDYYQRTVFASLVRLMRVSAFFIALTLPSIYIAFTTFHPELIPTVLLTTIIDSREGIPFPAFIEALLMTALFELLREAGIRLPRPVGSAVSIVGALIIGDAAITAGIASPMMVIVVALTGIASFSMPQHNFAIALRVLGLLIMVFAAILGIFGLLIALILIWLHLADLRSLGQPYLTPLGPFRPKQWRDVFVRAPLKKMFRPHRHRHMRMRPE</sequence>
<reference evidence="7 8" key="1">
    <citation type="submission" date="2016-10" db="EMBL/GenBank/DDBJ databases">
        <authorList>
            <person name="de Groot N.N."/>
        </authorList>
    </citation>
    <scope>NUCLEOTIDE SEQUENCE [LARGE SCALE GENOMIC DNA]</scope>
    <source>
        <strain evidence="8">P4B,CCM 7963,CECT 7998,DSM 25260,IBRC-M 10614,KCTC 13821</strain>
    </source>
</reference>
<feature type="transmembrane region" description="Helical" evidence="6">
    <location>
        <begin position="393"/>
        <end position="424"/>
    </location>
</feature>
<feature type="transmembrane region" description="Helical" evidence="6">
    <location>
        <begin position="321"/>
        <end position="343"/>
    </location>
</feature>
<comment type="similarity">
    <text evidence="2 4">Belongs to the GerABKA family.</text>
</comment>
<keyword evidence="8" id="KW-1185">Reference proteome</keyword>